<feature type="compositionally biased region" description="Low complexity" evidence="2">
    <location>
        <begin position="586"/>
        <end position="600"/>
    </location>
</feature>
<sequence length="1431" mass="145689">MTDISLRLVLQAPGAGAAADMKMAGTATTTATTQDKATETTARALNDARQTVAGAVDTVTSVAGRLLGLADAWAGVEARIAGVAGTSAAVVPLQQEIARAAQDSQTSLGAMAGIFTGLARDMDRFGGGLDRAVGVSQAIAQGMALSGAAGRDLEAAATRLAGSLSSAAVDGRSFTDAMTESPRLAEMLAQGLGTSTDNMMALAREGRLASADVFAALENRAPAIADAFEALPPRIGGALSALDTSFTTLVGRIDQTFGITERMAAIMLVAADNIGPLVVAGGTLAAMLGGIETGITVARTAFMALNATLLFTPLGAITTAVVLAGAALVAFADDIHPVTDSMVTLADLADVVWDQMKLFAGDIWTNITGAMGKAFAWIGRTIGSFGDTMKSVYNTAIGLFAAIGGAAIEVGNTIYHAVIERFNKSIDAVGNVWDRLMDGDFKGAAQAIGKAYEDGAENAFGFDGLGERLQKTIHTALTTDYIGGMRDAIATQLTDLASDLGEMVTPTLDAMVLAAEKKKERKKKEAEARLRAAETVPPGQPPATAQVVTGCGTSIATIATQPVATAMPCQCERAVERTTVVDKTDQPTTTPQTPGRTTPDDGFWPEISKHFETAFQEAVDKLISGDFGGLKQTGRTLLKDVGSEITKGLKSRILDPLVKDLGGALQGLAGNLLRSFSGLFTRGGSAVTTVAGSDGSLLGGLWSVLSKANGSLNLGNLGTQTFGSLAGPIDVIGRSLGMFQAGASTSAASLGQLAAAEAAGFTGSAQLPMGTGGWTATSLGSALGAAGIGFTLGGPLAGLLGGNQLGGSIGGGLGAAGGAILAGVPGIAGTGIATALGGLALPGIGLLAGAALGGLIGKKKPSNYAAWATIQPGTGEIERSGYTRDQRNVEARDQLIDAIFQVGTLLEDITGGSLDHVRRNIDVGSRDGIQYGTSHGTQKRIADSDDPEKALTYIARDLVSELTGEIPEALTRAVDKIDWSDLDKAFQDITFATSLTDTLKWLNQGLDLNDNAARRAREAAEAQIDQLETFRETAERLNQDMEPVNEALTGFVERLLGIRDQAPAVTEFSQAMITVEETFATYAKSAADFGLTAAQVADALAAAREKIANDYSEGLDRRIRSARGLGGVDQVADMITAAETAARDAFTAAGSAGVAKLSEALGLEIRNMVDGAGLSAEAIDALAARFPDLAEMIRRVAVDTDTAAGGIRDWLAALDQSEAGGGNATSRFQAAQSAFAADLAAARTGDAAALGRITASADTLLGLGREINGSGVRQAALVDMVRSSLAGLPALTDTGSDEAALAEAIAALNQLLQGSVGGAVTAASGSTGGSGTAEAATPAATAAPAASAGATAGGAVAAQAAETARSDALIGEVRALREVLTALRDDTQAVGRQVAFGAEGTVGAIVTQTEELRELRRLEERGLLLQKMRVA</sequence>
<evidence type="ECO:0000256" key="3">
    <source>
        <dbReference type="SAM" id="Phobius"/>
    </source>
</evidence>
<dbReference type="InterPro" id="IPR013491">
    <property type="entry name" value="Tape_meas_N"/>
</dbReference>
<feature type="transmembrane region" description="Helical" evidence="3">
    <location>
        <begin position="309"/>
        <end position="332"/>
    </location>
</feature>
<evidence type="ECO:0000256" key="2">
    <source>
        <dbReference type="SAM" id="MobiDB-lite"/>
    </source>
</evidence>
<proteinExistence type="predicted"/>
<gene>
    <name evidence="5" type="ORF">AUP44_24555</name>
</gene>
<protein>
    <recommendedName>
        <fullName evidence="4">Tape measure protein N-terminal domain-containing protein</fullName>
    </recommendedName>
</protein>
<evidence type="ECO:0000259" key="4">
    <source>
        <dbReference type="Pfam" id="PF20155"/>
    </source>
</evidence>
<evidence type="ECO:0000313" key="6">
    <source>
        <dbReference type="Proteomes" id="UP000075787"/>
    </source>
</evidence>
<dbReference type="EMBL" id="LPZR01000076">
    <property type="protein sequence ID" value="KYO54926.1"/>
    <property type="molecule type" value="Genomic_DNA"/>
</dbReference>
<dbReference type="GeneID" id="97239381"/>
<keyword evidence="3" id="KW-0812">Transmembrane</keyword>
<feature type="region of interest" description="Disordered" evidence="2">
    <location>
        <begin position="580"/>
        <end position="600"/>
    </location>
</feature>
<keyword evidence="1" id="KW-0175">Coiled coil</keyword>
<dbReference type="NCBIfam" id="TIGR02675">
    <property type="entry name" value="tape_meas_nterm"/>
    <property type="match status" value="1"/>
</dbReference>
<name>A0A162LH14_9PROT</name>
<evidence type="ECO:0000256" key="1">
    <source>
        <dbReference type="SAM" id="Coils"/>
    </source>
</evidence>
<keyword evidence="3" id="KW-0472">Membrane</keyword>
<reference evidence="5 6" key="1">
    <citation type="submission" date="2015-12" db="EMBL/GenBank/DDBJ databases">
        <title>Genome sequence of Tistrella mobilis MCCC 1A02139.</title>
        <authorList>
            <person name="Lu L."/>
            <person name="Lai Q."/>
            <person name="Shao Z."/>
            <person name="Qian P."/>
        </authorList>
    </citation>
    <scope>NUCLEOTIDE SEQUENCE [LARGE SCALE GENOMIC DNA]</scope>
    <source>
        <strain evidence="5 6">MCCC 1A02139</strain>
    </source>
</reference>
<dbReference type="RefSeq" id="WP_062762625.1">
    <property type="nucleotide sequence ID" value="NZ_CP121043.1"/>
</dbReference>
<feature type="domain" description="Tape measure protein N-terminal" evidence="4">
    <location>
        <begin position="66"/>
        <end position="255"/>
    </location>
</feature>
<dbReference type="Pfam" id="PF20155">
    <property type="entry name" value="TMP_3"/>
    <property type="match status" value="1"/>
</dbReference>
<accession>A0A162LH14</accession>
<comment type="caution">
    <text evidence="5">The sequence shown here is derived from an EMBL/GenBank/DDBJ whole genome shotgun (WGS) entry which is preliminary data.</text>
</comment>
<feature type="transmembrane region" description="Helical" evidence="3">
    <location>
        <begin position="277"/>
        <end position="297"/>
    </location>
</feature>
<dbReference type="Proteomes" id="UP000075787">
    <property type="component" value="Unassembled WGS sequence"/>
</dbReference>
<evidence type="ECO:0000313" key="5">
    <source>
        <dbReference type="EMBL" id="KYO54926.1"/>
    </source>
</evidence>
<keyword evidence="3" id="KW-1133">Transmembrane helix</keyword>
<feature type="coiled-coil region" evidence="1">
    <location>
        <begin position="1013"/>
        <end position="1040"/>
    </location>
</feature>
<organism evidence="5 6">
    <name type="scientific">Tistrella mobilis</name>
    <dbReference type="NCBI Taxonomy" id="171437"/>
    <lineage>
        <taxon>Bacteria</taxon>
        <taxon>Pseudomonadati</taxon>
        <taxon>Pseudomonadota</taxon>
        <taxon>Alphaproteobacteria</taxon>
        <taxon>Geminicoccales</taxon>
        <taxon>Geminicoccaceae</taxon>
        <taxon>Tistrella</taxon>
    </lineage>
</organism>